<feature type="transmembrane region" description="Helical" evidence="10">
    <location>
        <begin position="167"/>
        <end position="185"/>
    </location>
</feature>
<feature type="transmembrane region" description="Helical" evidence="10">
    <location>
        <begin position="103"/>
        <end position="124"/>
    </location>
</feature>
<dbReference type="PANTHER" id="PTHR36844">
    <property type="entry name" value="PROTEASE PRSW"/>
    <property type="match status" value="1"/>
</dbReference>
<keyword evidence="12" id="KW-1185">Reference proteome</keyword>
<evidence type="ECO:0000256" key="8">
    <source>
        <dbReference type="ARBA" id="ARBA00022989"/>
    </source>
</evidence>
<feature type="transmembrane region" description="Helical" evidence="10">
    <location>
        <begin position="136"/>
        <end position="155"/>
    </location>
</feature>
<proteinExistence type="inferred from homology"/>
<evidence type="ECO:0000256" key="2">
    <source>
        <dbReference type="ARBA" id="ARBA00009165"/>
    </source>
</evidence>
<keyword evidence="4" id="KW-1003">Cell membrane</keyword>
<evidence type="ECO:0000256" key="6">
    <source>
        <dbReference type="ARBA" id="ARBA00022692"/>
    </source>
</evidence>
<dbReference type="PIRSF" id="PIRSF016933">
    <property type="entry name" value="PrsW"/>
    <property type="match status" value="1"/>
</dbReference>
<dbReference type="EMBL" id="JAJEKE010000002">
    <property type="protein sequence ID" value="MCQ1528875.1"/>
    <property type="molecule type" value="Genomic_DNA"/>
</dbReference>
<dbReference type="GO" id="GO:0008237">
    <property type="term" value="F:metallopeptidase activity"/>
    <property type="evidence" value="ECO:0007669"/>
    <property type="project" value="UniProtKB-KW"/>
</dbReference>
<keyword evidence="9 10" id="KW-0472">Membrane</keyword>
<feature type="transmembrane region" description="Helical" evidence="10">
    <location>
        <begin position="191"/>
        <end position="206"/>
    </location>
</feature>
<evidence type="ECO:0000256" key="1">
    <source>
        <dbReference type="ARBA" id="ARBA00004651"/>
    </source>
</evidence>
<sequence length="235" mass="27050">MVLLLASIAPSIALMYFFYVKDKYEKEPRQLLIKAFFLGALAVIPVLLVEMRLNVFDAAANRNLIAAGYTAFIVAGLVEEGFKFLMFYLLIWRNHEFNEMYDGIVYSVFVSLGFATIENIGYVLSTGFSVALLRSLTAVPAHAMFGVAMGYYLGIAKFARTPYREKYFRLGLIVPVALHGIYDFILLSQRYYIMAVFIFYVIYLWKRGMSNVRELVECSPYKDLPDKDYEDDQRR</sequence>
<keyword evidence="5" id="KW-0645">Protease</keyword>
<evidence type="ECO:0000313" key="12">
    <source>
        <dbReference type="Proteomes" id="UP001651880"/>
    </source>
</evidence>
<dbReference type="Proteomes" id="UP001651880">
    <property type="component" value="Unassembled WGS sequence"/>
</dbReference>
<evidence type="ECO:0000256" key="3">
    <source>
        <dbReference type="ARBA" id="ARBA00018997"/>
    </source>
</evidence>
<evidence type="ECO:0000256" key="9">
    <source>
        <dbReference type="ARBA" id="ARBA00023136"/>
    </source>
</evidence>
<protein>
    <recommendedName>
        <fullName evidence="3">Protease PrsW</fullName>
    </recommendedName>
</protein>
<keyword evidence="11" id="KW-0482">Metalloprotease</keyword>
<evidence type="ECO:0000256" key="7">
    <source>
        <dbReference type="ARBA" id="ARBA00022801"/>
    </source>
</evidence>
<keyword evidence="7" id="KW-0378">Hydrolase</keyword>
<dbReference type="InterPro" id="IPR026898">
    <property type="entry name" value="PrsW"/>
</dbReference>
<dbReference type="InterPro" id="IPR023596">
    <property type="entry name" value="Peptidase_PrsW_arch/bac"/>
</dbReference>
<accession>A0ABT1NCB0</accession>
<evidence type="ECO:0000256" key="4">
    <source>
        <dbReference type="ARBA" id="ARBA00022475"/>
    </source>
</evidence>
<feature type="transmembrane region" description="Helical" evidence="10">
    <location>
        <begin position="69"/>
        <end position="91"/>
    </location>
</feature>
<evidence type="ECO:0000256" key="5">
    <source>
        <dbReference type="ARBA" id="ARBA00022670"/>
    </source>
</evidence>
<reference evidence="11 12" key="1">
    <citation type="submission" date="2021-10" db="EMBL/GenBank/DDBJ databases">
        <title>Lutispora strain m25 sp. nov., a thermophilic, non-spore-forming bacterium isolated from a lab-scale methanogenic bioreactor digesting anaerobic sludge.</title>
        <authorList>
            <person name="El Houari A."/>
            <person name="Mcdonald J."/>
        </authorList>
    </citation>
    <scope>NUCLEOTIDE SEQUENCE [LARGE SCALE GENOMIC DNA]</scope>
    <source>
        <strain evidence="12">m25</strain>
    </source>
</reference>
<evidence type="ECO:0000256" key="10">
    <source>
        <dbReference type="SAM" id="Phobius"/>
    </source>
</evidence>
<comment type="similarity">
    <text evidence="2">Belongs to the protease PrsW family.</text>
</comment>
<dbReference type="PANTHER" id="PTHR36844:SF1">
    <property type="entry name" value="PROTEASE PRSW"/>
    <property type="match status" value="1"/>
</dbReference>
<name>A0ABT1NCB0_9FIRM</name>
<feature type="transmembrane region" description="Helical" evidence="10">
    <location>
        <begin position="31"/>
        <end position="49"/>
    </location>
</feature>
<organism evidence="11 12">
    <name type="scientific">Lutispora saccharofermentans</name>
    <dbReference type="NCBI Taxonomy" id="3024236"/>
    <lineage>
        <taxon>Bacteria</taxon>
        <taxon>Bacillati</taxon>
        <taxon>Bacillota</taxon>
        <taxon>Clostridia</taxon>
        <taxon>Lutisporales</taxon>
        <taxon>Lutisporaceae</taxon>
        <taxon>Lutispora</taxon>
    </lineage>
</organism>
<keyword evidence="6 10" id="KW-0812">Transmembrane</keyword>
<dbReference type="RefSeq" id="WP_255226389.1">
    <property type="nucleotide sequence ID" value="NZ_JAJEKE010000002.1"/>
</dbReference>
<comment type="caution">
    <text evidence="11">The sequence shown here is derived from an EMBL/GenBank/DDBJ whole genome shotgun (WGS) entry which is preliminary data.</text>
</comment>
<dbReference type="Pfam" id="PF13367">
    <property type="entry name" value="PrsW-protease"/>
    <property type="match status" value="1"/>
</dbReference>
<gene>
    <name evidence="11" type="ORF">LJD61_04855</name>
</gene>
<evidence type="ECO:0000313" key="11">
    <source>
        <dbReference type="EMBL" id="MCQ1528875.1"/>
    </source>
</evidence>
<comment type="subcellular location">
    <subcellularLocation>
        <location evidence="1">Cell membrane</location>
        <topology evidence="1">Multi-pass membrane protein</topology>
    </subcellularLocation>
</comment>
<keyword evidence="8 10" id="KW-1133">Transmembrane helix</keyword>